<reference evidence="2 3" key="1">
    <citation type="submission" date="2021-01" db="EMBL/GenBank/DDBJ databases">
        <title>Whole genome shotgun sequence of Microbispora siamensis NBRC 104113.</title>
        <authorList>
            <person name="Komaki H."/>
            <person name="Tamura T."/>
        </authorList>
    </citation>
    <scope>NUCLEOTIDE SEQUENCE [LARGE SCALE GENOMIC DNA]</scope>
    <source>
        <strain evidence="2 3">NBRC 104113</strain>
    </source>
</reference>
<gene>
    <name evidence="2" type="ORF">Msi02_01000</name>
</gene>
<organism evidence="2 3">
    <name type="scientific">Microbispora siamensis</name>
    <dbReference type="NCBI Taxonomy" id="564413"/>
    <lineage>
        <taxon>Bacteria</taxon>
        <taxon>Bacillati</taxon>
        <taxon>Actinomycetota</taxon>
        <taxon>Actinomycetes</taxon>
        <taxon>Streptosporangiales</taxon>
        <taxon>Streptosporangiaceae</taxon>
        <taxon>Microbispora</taxon>
    </lineage>
</organism>
<dbReference type="Proteomes" id="UP000660454">
    <property type="component" value="Unassembled WGS sequence"/>
</dbReference>
<dbReference type="SUPFAM" id="SSF56214">
    <property type="entry name" value="4'-phosphopantetheinyl transferase"/>
    <property type="match status" value="2"/>
</dbReference>
<dbReference type="PANTHER" id="PTHR12215:SF10">
    <property type="entry name" value="L-AMINOADIPATE-SEMIALDEHYDE DEHYDROGENASE-PHOSPHOPANTETHEINYL TRANSFERASE"/>
    <property type="match status" value="1"/>
</dbReference>
<sequence length="240" mass="25860">MQAEAAVASWTPVHVIVTSLPYSGLVRPPLAVAGHTDDVLDMVAGTLTEAERERAGRFTRKRDRLDFVAAHLLVRHCAAELLGTRACMLTVVQRCEGCGQAHGRPWLAEAPEVSISLAHTSGYVCAVAGFGRVGVDAEHATNGPADERLVELALTPAEAKLVGDDNRGLIRQWVRKEALVKRGELTLDRLREVDLSALPLVDGLSIPLEWQGRHFVEWTAGTVIASAVTDEPAKLRLLGG</sequence>
<comment type="caution">
    <text evidence="2">The sequence shown here is derived from an EMBL/GenBank/DDBJ whole genome shotgun (WGS) entry which is preliminary data.</text>
</comment>
<evidence type="ECO:0008006" key="4">
    <source>
        <dbReference type="Google" id="ProtNLM"/>
    </source>
</evidence>
<evidence type="ECO:0000256" key="1">
    <source>
        <dbReference type="ARBA" id="ARBA00022679"/>
    </source>
</evidence>
<dbReference type="InterPro" id="IPR050559">
    <property type="entry name" value="P-Pant_transferase_sf"/>
</dbReference>
<proteinExistence type="predicted"/>
<protein>
    <recommendedName>
        <fullName evidence="4">4'-phosphopantetheinyl transferase</fullName>
    </recommendedName>
</protein>
<dbReference type="Gene3D" id="3.90.470.20">
    <property type="entry name" value="4'-phosphopantetheinyl transferase domain"/>
    <property type="match status" value="1"/>
</dbReference>
<name>A0ABQ4GCX7_9ACTN</name>
<dbReference type="PANTHER" id="PTHR12215">
    <property type="entry name" value="PHOSPHOPANTETHEINE TRANSFERASE"/>
    <property type="match status" value="1"/>
</dbReference>
<accession>A0ABQ4GCX7</accession>
<keyword evidence="1" id="KW-0808">Transferase</keyword>
<dbReference type="EMBL" id="BOOF01000001">
    <property type="protein sequence ID" value="GIH59283.1"/>
    <property type="molecule type" value="Genomic_DNA"/>
</dbReference>
<evidence type="ECO:0000313" key="2">
    <source>
        <dbReference type="EMBL" id="GIH59283.1"/>
    </source>
</evidence>
<evidence type="ECO:0000313" key="3">
    <source>
        <dbReference type="Proteomes" id="UP000660454"/>
    </source>
</evidence>
<keyword evidence="3" id="KW-1185">Reference proteome</keyword>
<dbReference type="InterPro" id="IPR037143">
    <property type="entry name" value="4-PPantetheinyl_Trfase_dom_sf"/>
</dbReference>